<sequence>MIKFEQLLFEMFSFTKSSTSASNVKVVDPNKATPDAKPVNPIQKSIHYNRPAHCGFLINETMELIHE</sequence>
<reference evidence="2" key="1">
    <citation type="submission" date="2022-11" db="UniProtKB">
        <authorList>
            <consortium name="WormBaseParasite"/>
        </authorList>
    </citation>
    <scope>IDENTIFICATION</scope>
</reference>
<dbReference type="WBParaSite" id="JU765_v2.g15857.t1">
    <property type="protein sequence ID" value="JU765_v2.g15857.t1"/>
    <property type="gene ID" value="JU765_v2.g15857"/>
</dbReference>
<accession>A0AC34QFG1</accession>
<evidence type="ECO:0000313" key="1">
    <source>
        <dbReference type="Proteomes" id="UP000887576"/>
    </source>
</evidence>
<dbReference type="Proteomes" id="UP000887576">
    <property type="component" value="Unplaced"/>
</dbReference>
<organism evidence="1 2">
    <name type="scientific">Panagrolaimus sp. JU765</name>
    <dbReference type="NCBI Taxonomy" id="591449"/>
    <lineage>
        <taxon>Eukaryota</taxon>
        <taxon>Metazoa</taxon>
        <taxon>Ecdysozoa</taxon>
        <taxon>Nematoda</taxon>
        <taxon>Chromadorea</taxon>
        <taxon>Rhabditida</taxon>
        <taxon>Tylenchina</taxon>
        <taxon>Panagrolaimomorpha</taxon>
        <taxon>Panagrolaimoidea</taxon>
        <taxon>Panagrolaimidae</taxon>
        <taxon>Panagrolaimus</taxon>
    </lineage>
</organism>
<protein>
    <submittedName>
        <fullName evidence="2">Uncharacterized protein</fullName>
    </submittedName>
</protein>
<proteinExistence type="predicted"/>
<name>A0AC34QFG1_9BILA</name>
<evidence type="ECO:0000313" key="2">
    <source>
        <dbReference type="WBParaSite" id="JU765_v2.g15857.t1"/>
    </source>
</evidence>